<keyword evidence="4" id="KW-0863">Zinc-finger</keyword>
<evidence type="ECO:0000256" key="4">
    <source>
        <dbReference type="ARBA" id="ARBA00022771"/>
    </source>
</evidence>
<comment type="subcellular location">
    <subcellularLocation>
        <location evidence="1">Nucleus</location>
    </subcellularLocation>
</comment>
<name>A0ABR0SYD0_9HYPO</name>
<keyword evidence="2" id="KW-0479">Metal-binding</keyword>
<comment type="caution">
    <text evidence="9">The sequence shown here is derived from an EMBL/GenBank/DDBJ whole genome shotgun (WGS) entry which is preliminary data.</text>
</comment>
<gene>
    <name evidence="9" type="ORF">PT974_02234</name>
</gene>
<evidence type="ECO:0000259" key="8">
    <source>
        <dbReference type="Pfam" id="PF04082"/>
    </source>
</evidence>
<evidence type="ECO:0000256" key="5">
    <source>
        <dbReference type="ARBA" id="ARBA00022833"/>
    </source>
</evidence>
<keyword evidence="3" id="KW-0677">Repeat</keyword>
<evidence type="ECO:0000313" key="9">
    <source>
        <dbReference type="EMBL" id="KAK5996887.1"/>
    </source>
</evidence>
<evidence type="ECO:0000256" key="3">
    <source>
        <dbReference type="ARBA" id="ARBA00022737"/>
    </source>
</evidence>
<evidence type="ECO:0000256" key="2">
    <source>
        <dbReference type="ARBA" id="ARBA00022723"/>
    </source>
</evidence>
<sequence length="670" mass="74493">MIYKQARYKLRVRSDLLRRHLTLHDVAATSDSKRRGIECSFNRLSSGGGSGSGSGSGRPGASASASSSTQQAQDSAHSPGTPNSGTEASIGDSRSESLPILTADQVNLFVQESGVVDAHLQGLSFPSKEALESILEAVTNLNVNPIPKVPHPSSDEVKKWASAAVQTYFRGFHERWQVIHAPTFENEEESPVVRASVFMIASWFHDDDRTRDLVFEIHGALVKRLLEDLANSDFNSVRPWPIETCQAAMLNIIFAFESGREQSVTKARLLYSLLITVLRQNRVFSFEALKNQINTHFPGAFPHGLATCAFKIDTYLSLLANQPPSLQREEMDLSLTSTFGMWNAYGIDVFLRRYPSEPLDRERFKMCDLALGSQQPVSSGALVEDVQIRMLGTTNYIWILTQMRRNPNQAMGGAGDPKELISGRLRRCKLQLDNLAGLWKEPELHQQHIDYLLRAYLGPEDPSREGWKEMVQTRFMSFIFSTTVLYHLLSLHVYADIHTFMQDLPTGSPNESENLASPSHMKWMEAQEWALSTDGRIAVMHAIFAYRVYGAASSPTGLSEVVDPIAYMALAAGAAVLWTWIMNSTPSCTCAPLLNELDLGFVSLEVGQSPEVEHWIRNGGNIALHGVHICRCNVDVWLSPFAAILSHGARTWETGEGFAQKLWSKLGLQR</sequence>
<accession>A0ABR0SYD0</accession>
<dbReference type="Pfam" id="PF04082">
    <property type="entry name" value="Fungal_trans"/>
    <property type="match status" value="1"/>
</dbReference>
<feature type="compositionally biased region" description="Polar residues" evidence="7">
    <location>
        <begin position="69"/>
        <end position="87"/>
    </location>
</feature>
<feature type="domain" description="Xylanolytic transcriptional activator regulatory" evidence="8">
    <location>
        <begin position="166"/>
        <end position="354"/>
    </location>
</feature>
<dbReference type="Proteomes" id="UP001338125">
    <property type="component" value="Unassembled WGS sequence"/>
</dbReference>
<dbReference type="PANTHER" id="PTHR40626">
    <property type="entry name" value="MIP31509P"/>
    <property type="match status" value="1"/>
</dbReference>
<evidence type="ECO:0000256" key="6">
    <source>
        <dbReference type="ARBA" id="ARBA00023242"/>
    </source>
</evidence>
<keyword evidence="6" id="KW-0539">Nucleus</keyword>
<keyword evidence="5" id="KW-0862">Zinc</keyword>
<dbReference type="InterPro" id="IPR051059">
    <property type="entry name" value="VerF-like"/>
</dbReference>
<evidence type="ECO:0000313" key="10">
    <source>
        <dbReference type="Proteomes" id="UP001338125"/>
    </source>
</evidence>
<protein>
    <recommendedName>
        <fullName evidence="8">Xylanolytic transcriptional activator regulatory domain-containing protein</fullName>
    </recommendedName>
</protein>
<keyword evidence="10" id="KW-1185">Reference proteome</keyword>
<dbReference type="PANTHER" id="PTHR40626:SF11">
    <property type="entry name" value="ZINC FINGER PROTEIN YPR022C"/>
    <property type="match status" value="1"/>
</dbReference>
<evidence type="ECO:0000256" key="7">
    <source>
        <dbReference type="SAM" id="MobiDB-lite"/>
    </source>
</evidence>
<feature type="region of interest" description="Disordered" evidence="7">
    <location>
        <begin position="42"/>
        <end position="93"/>
    </location>
</feature>
<dbReference type="EMBL" id="JAVFKD010000002">
    <property type="protein sequence ID" value="KAK5996887.1"/>
    <property type="molecule type" value="Genomic_DNA"/>
</dbReference>
<proteinExistence type="predicted"/>
<reference evidence="9 10" key="1">
    <citation type="submission" date="2024-01" db="EMBL/GenBank/DDBJ databases">
        <title>Complete genome of Cladobotryum mycophilum ATHUM6906.</title>
        <authorList>
            <person name="Christinaki A.C."/>
            <person name="Myridakis A.I."/>
            <person name="Kouvelis V.N."/>
        </authorList>
    </citation>
    <scope>NUCLEOTIDE SEQUENCE [LARGE SCALE GENOMIC DNA]</scope>
    <source>
        <strain evidence="9 10">ATHUM6906</strain>
    </source>
</reference>
<feature type="compositionally biased region" description="Gly residues" evidence="7">
    <location>
        <begin position="46"/>
        <end position="58"/>
    </location>
</feature>
<evidence type="ECO:0000256" key="1">
    <source>
        <dbReference type="ARBA" id="ARBA00004123"/>
    </source>
</evidence>
<dbReference type="CDD" id="cd12148">
    <property type="entry name" value="fungal_TF_MHR"/>
    <property type="match status" value="1"/>
</dbReference>
<feature type="compositionally biased region" description="Low complexity" evidence="7">
    <location>
        <begin position="59"/>
        <end position="68"/>
    </location>
</feature>
<organism evidence="9 10">
    <name type="scientific">Cladobotryum mycophilum</name>
    <dbReference type="NCBI Taxonomy" id="491253"/>
    <lineage>
        <taxon>Eukaryota</taxon>
        <taxon>Fungi</taxon>
        <taxon>Dikarya</taxon>
        <taxon>Ascomycota</taxon>
        <taxon>Pezizomycotina</taxon>
        <taxon>Sordariomycetes</taxon>
        <taxon>Hypocreomycetidae</taxon>
        <taxon>Hypocreales</taxon>
        <taxon>Hypocreaceae</taxon>
        <taxon>Cladobotryum</taxon>
    </lineage>
</organism>
<dbReference type="InterPro" id="IPR007219">
    <property type="entry name" value="XnlR_reg_dom"/>
</dbReference>